<evidence type="ECO:0000313" key="6">
    <source>
        <dbReference type="Proteomes" id="UP000499080"/>
    </source>
</evidence>
<dbReference type="EMBL" id="BGPR01205786">
    <property type="protein sequence ID" value="GBN29757.1"/>
    <property type="molecule type" value="Genomic_DNA"/>
</dbReference>
<dbReference type="EMBL" id="BGPR01205771">
    <property type="protein sequence ID" value="GBN29719.1"/>
    <property type="molecule type" value="Genomic_DNA"/>
</dbReference>
<evidence type="ECO:0000256" key="1">
    <source>
        <dbReference type="SAM" id="MobiDB-lite"/>
    </source>
</evidence>
<feature type="compositionally biased region" description="Basic and acidic residues" evidence="1">
    <location>
        <begin position="38"/>
        <end position="48"/>
    </location>
</feature>
<keyword evidence="6" id="KW-1185">Reference proteome</keyword>
<accession>A0A4Y2PID9</accession>
<evidence type="ECO:0000313" key="3">
    <source>
        <dbReference type="EMBL" id="GBN29757.1"/>
    </source>
</evidence>
<feature type="compositionally biased region" description="Polar residues" evidence="1">
    <location>
        <begin position="11"/>
        <end position="21"/>
    </location>
</feature>
<name>A0A4Y2PID9_ARAVE</name>
<organism evidence="5 6">
    <name type="scientific">Araneus ventricosus</name>
    <name type="common">Orbweaver spider</name>
    <name type="synonym">Epeira ventricosa</name>
    <dbReference type="NCBI Taxonomy" id="182803"/>
    <lineage>
        <taxon>Eukaryota</taxon>
        <taxon>Metazoa</taxon>
        <taxon>Ecdysozoa</taxon>
        <taxon>Arthropoda</taxon>
        <taxon>Chelicerata</taxon>
        <taxon>Arachnida</taxon>
        <taxon>Araneae</taxon>
        <taxon>Araneomorphae</taxon>
        <taxon>Entelegynae</taxon>
        <taxon>Araneoidea</taxon>
        <taxon>Araneidae</taxon>
        <taxon>Araneus</taxon>
    </lineage>
</organism>
<evidence type="ECO:0000313" key="4">
    <source>
        <dbReference type="EMBL" id="GBN51082.1"/>
    </source>
</evidence>
<dbReference type="EMBL" id="BGPR01215418">
    <property type="protein sequence ID" value="GBN51104.1"/>
    <property type="molecule type" value="Genomic_DNA"/>
</dbReference>
<feature type="region of interest" description="Disordered" evidence="1">
    <location>
        <begin position="1"/>
        <end position="48"/>
    </location>
</feature>
<sequence>MPFESRVKNFRQVQRATQNKGKGKDFTSQKNARSRNKPQKENQKEAPK</sequence>
<dbReference type="Proteomes" id="UP000499080">
    <property type="component" value="Unassembled WGS sequence"/>
</dbReference>
<proteinExistence type="predicted"/>
<evidence type="ECO:0000313" key="5">
    <source>
        <dbReference type="EMBL" id="GBN51104.1"/>
    </source>
</evidence>
<protein>
    <submittedName>
        <fullName evidence="5">Uncharacterized protein</fullName>
    </submittedName>
</protein>
<evidence type="ECO:0000313" key="2">
    <source>
        <dbReference type="EMBL" id="GBN29719.1"/>
    </source>
</evidence>
<comment type="caution">
    <text evidence="5">The sequence shown here is derived from an EMBL/GenBank/DDBJ whole genome shotgun (WGS) entry which is preliminary data.</text>
</comment>
<reference evidence="5 6" key="1">
    <citation type="journal article" date="2019" name="Sci. Rep.">
        <title>Orb-weaving spider Araneus ventricosus genome elucidates the spidroin gene catalogue.</title>
        <authorList>
            <person name="Kono N."/>
            <person name="Nakamura H."/>
            <person name="Ohtoshi R."/>
            <person name="Moran D.A.P."/>
            <person name="Shinohara A."/>
            <person name="Yoshida Y."/>
            <person name="Fujiwara M."/>
            <person name="Mori M."/>
            <person name="Tomita M."/>
            <person name="Arakawa K."/>
        </authorList>
    </citation>
    <scope>NUCLEOTIDE SEQUENCE [LARGE SCALE GENOMIC DNA]</scope>
</reference>
<gene>
    <name evidence="2" type="ORF">AVEN_136224_1</name>
    <name evidence="4" type="ORF">AVEN_137398_1</name>
    <name evidence="5" type="ORF">AVEN_184836_1</name>
    <name evidence="3" type="ORF">AVEN_212215_1</name>
</gene>
<feature type="non-terminal residue" evidence="5">
    <location>
        <position position="48"/>
    </location>
</feature>
<dbReference type="EMBL" id="BGPR01215409">
    <property type="protein sequence ID" value="GBN51082.1"/>
    <property type="molecule type" value="Genomic_DNA"/>
</dbReference>
<dbReference type="AlphaFoldDB" id="A0A4Y2PID9"/>